<feature type="region of interest" description="Disordered" evidence="1">
    <location>
        <begin position="402"/>
        <end position="442"/>
    </location>
</feature>
<accession>A0A409X3Y9</accession>
<evidence type="ECO:0000256" key="1">
    <source>
        <dbReference type="SAM" id="MobiDB-lite"/>
    </source>
</evidence>
<feature type="compositionally biased region" description="Polar residues" evidence="1">
    <location>
        <begin position="256"/>
        <end position="265"/>
    </location>
</feature>
<dbReference type="Proteomes" id="UP000284706">
    <property type="component" value="Unassembled WGS sequence"/>
</dbReference>
<feature type="compositionally biased region" description="Low complexity" evidence="1">
    <location>
        <begin position="402"/>
        <end position="413"/>
    </location>
</feature>
<protein>
    <submittedName>
        <fullName evidence="2">Uncharacterized protein</fullName>
    </submittedName>
</protein>
<feature type="compositionally biased region" description="Basic and acidic residues" evidence="1">
    <location>
        <begin position="597"/>
        <end position="607"/>
    </location>
</feature>
<feature type="compositionally biased region" description="Basic residues" evidence="1">
    <location>
        <begin position="498"/>
        <end position="507"/>
    </location>
</feature>
<organism evidence="2 3">
    <name type="scientific">Gymnopilus dilepis</name>
    <dbReference type="NCBI Taxonomy" id="231916"/>
    <lineage>
        <taxon>Eukaryota</taxon>
        <taxon>Fungi</taxon>
        <taxon>Dikarya</taxon>
        <taxon>Basidiomycota</taxon>
        <taxon>Agaricomycotina</taxon>
        <taxon>Agaricomycetes</taxon>
        <taxon>Agaricomycetidae</taxon>
        <taxon>Agaricales</taxon>
        <taxon>Agaricineae</taxon>
        <taxon>Hymenogastraceae</taxon>
        <taxon>Gymnopilus</taxon>
    </lineage>
</organism>
<comment type="caution">
    <text evidence="2">The sequence shown here is derived from an EMBL/GenBank/DDBJ whole genome shotgun (WGS) entry which is preliminary data.</text>
</comment>
<dbReference type="EMBL" id="NHYE01004295">
    <property type="protein sequence ID" value="PPQ85472.1"/>
    <property type="molecule type" value="Genomic_DNA"/>
</dbReference>
<evidence type="ECO:0000313" key="2">
    <source>
        <dbReference type="EMBL" id="PPQ85472.1"/>
    </source>
</evidence>
<dbReference type="AlphaFoldDB" id="A0A409X3Y9"/>
<feature type="region of interest" description="Disordered" evidence="1">
    <location>
        <begin position="297"/>
        <end position="330"/>
    </location>
</feature>
<feature type="compositionally biased region" description="Low complexity" evidence="1">
    <location>
        <begin position="573"/>
        <end position="596"/>
    </location>
</feature>
<feature type="compositionally biased region" description="Polar residues" evidence="1">
    <location>
        <begin position="421"/>
        <end position="431"/>
    </location>
</feature>
<dbReference type="InParanoid" id="A0A409X3Y9"/>
<feature type="compositionally biased region" description="Low complexity" evidence="1">
    <location>
        <begin position="486"/>
        <end position="497"/>
    </location>
</feature>
<feature type="region of interest" description="Disordered" evidence="1">
    <location>
        <begin position="573"/>
        <end position="607"/>
    </location>
</feature>
<name>A0A409X3Y9_9AGAR</name>
<feature type="region of interest" description="Disordered" evidence="1">
    <location>
        <begin position="486"/>
        <end position="507"/>
    </location>
</feature>
<evidence type="ECO:0000313" key="3">
    <source>
        <dbReference type="Proteomes" id="UP000284706"/>
    </source>
</evidence>
<proteinExistence type="predicted"/>
<keyword evidence="3" id="KW-1185">Reference proteome</keyword>
<feature type="compositionally biased region" description="Polar residues" evidence="1">
    <location>
        <begin position="302"/>
        <end position="315"/>
    </location>
</feature>
<reference evidence="2 3" key="1">
    <citation type="journal article" date="2018" name="Evol. Lett.">
        <title>Horizontal gene cluster transfer increased hallucinogenic mushroom diversity.</title>
        <authorList>
            <person name="Reynolds H.T."/>
            <person name="Vijayakumar V."/>
            <person name="Gluck-Thaler E."/>
            <person name="Korotkin H.B."/>
            <person name="Matheny P.B."/>
            <person name="Slot J.C."/>
        </authorList>
    </citation>
    <scope>NUCLEOTIDE SEQUENCE [LARGE SCALE GENOMIC DNA]</scope>
    <source>
        <strain evidence="2 3">SRW20</strain>
    </source>
</reference>
<feature type="region of interest" description="Disordered" evidence="1">
    <location>
        <begin position="244"/>
        <end position="283"/>
    </location>
</feature>
<sequence length="607" mass="66194">MTNVRRPDCLQTPESSLRHWIKWPLQGTPSLSQRVLARCSRVPNASDWLLDHPSDLPWTFPPPSRCLPSLPSSRPPPSRPLSDPLPSRVLAKFRSLNPTIHVPSTDSIRQPPYLQSRLQKSERRTLRASTQSFDPTAAAEPELLVSYQGNNSQFMPVTPHHLLIDHRTHLPTTYASTQPSKWPKSKAKGSADCYFLRTIVDTSSLAPIRQPPYPSTQLRKLARSKVVTVRGPESQLLRIKADTSTTDPLHRPPYPSTQLRKSATSKVAGHTWGVGRRRAASKKGRLLTPANHCRHIDHRADSPTTAISTNSNQELSDLDRASRTYPTYSDASHRVEDVELRLDAIRQPPHDPPQCGFCEIGRNRPLSSMSTLTRFATTPIGCEYETVRREGRGDAVRLELRALPPASSLSRAAHTTPKPPQTKTRAAQSSRKALAVSGPPSPLLSPMHSQPFAASSQQPRHQRVWLETAGGEFANPLLRLHFQSNTTPSRSLSQTRTRTTRSSRKAAGRGIAWIGGGGVSPESLAVAASSPSVSLLPIPHPQYAMAPSQTETRSTARSGKAVGVVCVGGNAAADFSPSTPASSSSSSSAPSSFLLTPHHEDALAAQQ</sequence>
<gene>
    <name evidence="2" type="ORF">CVT26_014788</name>
</gene>